<evidence type="ECO:0000313" key="2">
    <source>
        <dbReference type="EMBL" id="PNQ73006.1"/>
    </source>
</evidence>
<proteinExistence type="predicted"/>
<keyword evidence="3" id="KW-1185">Reference proteome</keyword>
<evidence type="ECO:0008006" key="4">
    <source>
        <dbReference type="Google" id="ProtNLM"/>
    </source>
</evidence>
<dbReference type="EMBL" id="POWF01000004">
    <property type="protein sequence ID" value="PNQ73006.1"/>
    <property type="molecule type" value="Genomic_DNA"/>
</dbReference>
<organism evidence="2 3">
    <name type="scientific">Hanstruepera neustonica</name>
    <dbReference type="NCBI Taxonomy" id="1445657"/>
    <lineage>
        <taxon>Bacteria</taxon>
        <taxon>Pseudomonadati</taxon>
        <taxon>Bacteroidota</taxon>
        <taxon>Flavobacteriia</taxon>
        <taxon>Flavobacteriales</taxon>
        <taxon>Flavobacteriaceae</taxon>
        <taxon>Hanstruepera</taxon>
    </lineage>
</organism>
<gene>
    <name evidence="2" type="ORF">C1T31_08395</name>
</gene>
<feature type="signal peptide" evidence="1">
    <location>
        <begin position="1"/>
        <end position="20"/>
    </location>
</feature>
<accession>A0A2K1DY94</accession>
<dbReference type="OrthoDB" id="1118958at2"/>
<evidence type="ECO:0000313" key="3">
    <source>
        <dbReference type="Proteomes" id="UP000236641"/>
    </source>
</evidence>
<name>A0A2K1DY94_9FLAO</name>
<protein>
    <recommendedName>
        <fullName evidence="4">DUF3575 domain-containing protein</fullName>
    </recommendedName>
</protein>
<sequence>MKKIFCLALFFSLITNTIFAQELEAEKSNKRIVKNEISFEALQLVNGVYQLSYERYVWKNFSAALAFGYKGKEGLVRFSGIDYYGPFGGNIKTNDIFYTGFQIIPEIRYYLKNTSSNNLNGFYIGLYFKYSQYNSDLKGRYTASDNTPYQIEFDAKLNISSTGFMIGYKLPITKRFNIDFIIAGPGAGNYNFKIKNKADLPDEFYENLNDALEEYSILDFINGDFRFSNVESQSKFSAFSFRYGIALGYTF</sequence>
<evidence type="ECO:0000256" key="1">
    <source>
        <dbReference type="SAM" id="SignalP"/>
    </source>
</evidence>
<dbReference type="Pfam" id="PF12099">
    <property type="entry name" value="DUF3575"/>
    <property type="match status" value="1"/>
</dbReference>
<comment type="caution">
    <text evidence="2">The sequence shown here is derived from an EMBL/GenBank/DDBJ whole genome shotgun (WGS) entry which is preliminary data.</text>
</comment>
<keyword evidence="1" id="KW-0732">Signal</keyword>
<dbReference type="AlphaFoldDB" id="A0A2K1DY94"/>
<dbReference type="Proteomes" id="UP000236641">
    <property type="component" value="Unassembled WGS sequence"/>
</dbReference>
<reference evidence="2 3" key="1">
    <citation type="submission" date="2018-01" db="EMBL/GenBank/DDBJ databases">
        <title>The draft genome of Hanstruepera neustonica JCM19743.</title>
        <authorList>
            <person name="He R.-H."/>
            <person name="Du Z.-J."/>
        </authorList>
    </citation>
    <scope>NUCLEOTIDE SEQUENCE [LARGE SCALE GENOMIC DNA]</scope>
    <source>
        <strain evidence="2 3">JCM19743</strain>
    </source>
</reference>
<feature type="chain" id="PRO_5014454052" description="DUF3575 domain-containing protein" evidence="1">
    <location>
        <begin position="21"/>
        <end position="251"/>
    </location>
</feature>
<dbReference type="RefSeq" id="WP_103052045.1">
    <property type="nucleotide sequence ID" value="NZ_POWF01000004.1"/>
</dbReference>
<dbReference type="InterPro" id="IPR021958">
    <property type="entry name" value="DUF3575"/>
</dbReference>